<name>A0A5M3WF93_9ACTN</name>
<keyword evidence="3" id="KW-1185">Reference proteome</keyword>
<feature type="compositionally biased region" description="Basic residues" evidence="1">
    <location>
        <begin position="1"/>
        <end position="12"/>
    </location>
</feature>
<comment type="caution">
    <text evidence="2">The sequence shown here is derived from an EMBL/GenBank/DDBJ whole genome shotgun (WGS) entry which is preliminary data.</text>
</comment>
<feature type="region of interest" description="Disordered" evidence="1">
    <location>
        <begin position="1"/>
        <end position="111"/>
    </location>
</feature>
<gene>
    <name evidence="2" type="ORF">Amac_005940</name>
</gene>
<evidence type="ECO:0000313" key="3">
    <source>
        <dbReference type="Proteomes" id="UP000331127"/>
    </source>
</evidence>
<proteinExistence type="predicted"/>
<evidence type="ECO:0000313" key="2">
    <source>
        <dbReference type="EMBL" id="GES06999.1"/>
    </source>
</evidence>
<protein>
    <submittedName>
        <fullName evidence="2">Uncharacterized protein</fullName>
    </submittedName>
</protein>
<organism evidence="2 3">
    <name type="scientific">Acrocarpospora macrocephala</name>
    <dbReference type="NCBI Taxonomy" id="150177"/>
    <lineage>
        <taxon>Bacteria</taxon>
        <taxon>Bacillati</taxon>
        <taxon>Actinomycetota</taxon>
        <taxon>Actinomycetes</taxon>
        <taxon>Streptosporangiales</taxon>
        <taxon>Streptosporangiaceae</taxon>
        <taxon>Acrocarpospora</taxon>
    </lineage>
</organism>
<feature type="region of interest" description="Disordered" evidence="1">
    <location>
        <begin position="382"/>
        <end position="412"/>
    </location>
</feature>
<dbReference type="EMBL" id="BLAE01000004">
    <property type="protein sequence ID" value="GES06999.1"/>
    <property type="molecule type" value="Genomic_DNA"/>
</dbReference>
<dbReference type="AlphaFoldDB" id="A0A5M3WF93"/>
<feature type="compositionally biased region" description="Basic and acidic residues" evidence="1">
    <location>
        <begin position="13"/>
        <end position="36"/>
    </location>
</feature>
<feature type="compositionally biased region" description="Acidic residues" evidence="1">
    <location>
        <begin position="388"/>
        <end position="407"/>
    </location>
</feature>
<accession>A0A5M3WF93</accession>
<evidence type="ECO:0000256" key="1">
    <source>
        <dbReference type="SAM" id="MobiDB-lite"/>
    </source>
</evidence>
<feature type="compositionally biased region" description="Basic and acidic residues" evidence="1">
    <location>
        <begin position="72"/>
        <end position="87"/>
    </location>
</feature>
<sequence>MYKRGTRKKSPTRKSDDDRDNRDDRDERDDREKGGSSDESSSEGDRTTPPLTKTKGKRTLEKVAKGVAPRSPVRERGVGEERIDPPKRARNVGEFTGTQTNVGGEPAQALPPARALRKTAVLCKDGDLVALDQADSEDSVVQVLRYLLTNPMFAGLLDGVAAKAAKAEDVQALVEAQGELEPSMKRLNELMAITQGLGAGAHVVVIDSRDDDSLRADHDPYENMIRIGEIQNTEPGWHQDTADYWPCLVRVLFELCNAARADINRNLMREAREGDLGCVSFVLSMELNEDRTNVEFDRLWGSIMAAGPHQVRKGGRTVTSDVPDLRLINVTGLSAEVAAQLRWRAQLMGGHVADYVEMWFGNFGAIFKGKNPEDWQDLLNVIDPPPDSSDEGEGPDNESDDESDGMDAEDRQEIVEDVQHLVGVQVPPLHIVDVVKVMRAWYKLKSSKV</sequence>
<dbReference type="Proteomes" id="UP000331127">
    <property type="component" value="Unassembled WGS sequence"/>
</dbReference>
<reference evidence="2 3" key="1">
    <citation type="submission" date="2019-10" db="EMBL/GenBank/DDBJ databases">
        <title>Whole genome shotgun sequence of Acrocarpospora macrocephala NBRC 16266.</title>
        <authorList>
            <person name="Ichikawa N."/>
            <person name="Kimura A."/>
            <person name="Kitahashi Y."/>
            <person name="Komaki H."/>
            <person name="Oguchi A."/>
        </authorList>
    </citation>
    <scope>NUCLEOTIDE SEQUENCE [LARGE SCALE GENOMIC DNA]</scope>
    <source>
        <strain evidence="2 3">NBRC 16266</strain>
    </source>
</reference>